<gene>
    <name evidence="1" type="ORF">IAD46_04415</name>
</gene>
<reference evidence="1" key="1">
    <citation type="submission" date="2020-10" db="EMBL/GenBank/DDBJ databases">
        <authorList>
            <person name="Gilroy R."/>
        </authorList>
    </citation>
    <scope>NUCLEOTIDE SEQUENCE</scope>
    <source>
        <strain evidence="1">ChiW17-6978</strain>
    </source>
</reference>
<protein>
    <recommendedName>
        <fullName evidence="3">XRE family transcriptional regulator</fullName>
    </recommendedName>
</protein>
<accession>A0A9D1KJ63</accession>
<name>A0A9D1KJ63_9MOLU</name>
<evidence type="ECO:0008006" key="3">
    <source>
        <dbReference type="Google" id="ProtNLM"/>
    </source>
</evidence>
<dbReference type="InterPro" id="IPR010982">
    <property type="entry name" value="Lambda_DNA-bd_dom_sf"/>
</dbReference>
<evidence type="ECO:0000313" key="1">
    <source>
        <dbReference type="EMBL" id="HIT50251.1"/>
    </source>
</evidence>
<organism evidence="1 2">
    <name type="scientific">Candidatus Pelethenecus faecipullorum</name>
    <dbReference type="NCBI Taxonomy" id="2840900"/>
    <lineage>
        <taxon>Bacteria</taxon>
        <taxon>Bacillati</taxon>
        <taxon>Mycoplasmatota</taxon>
        <taxon>Mollicutes</taxon>
        <taxon>Candidatus Pelethenecus</taxon>
    </lineage>
</organism>
<proteinExistence type="predicted"/>
<dbReference type="Gene3D" id="1.25.40.10">
    <property type="entry name" value="Tetratricopeptide repeat domain"/>
    <property type="match status" value="1"/>
</dbReference>
<dbReference type="Proteomes" id="UP000886758">
    <property type="component" value="Unassembled WGS sequence"/>
</dbReference>
<dbReference type="AlphaFoldDB" id="A0A9D1KJ63"/>
<dbReference type="EMBL" id="DVLF01000136">
    <property type="protein sequence ID" value="HIT50251.1"/>
    <property type="molecule type" value="Genomic_DNA"/>
</dbReference>
<comment type="caution">
    <text evidence="1">The sequence shown here is derived from an EMBL/GenBank/DDBJ whole genome shotgun (WGS) entry which is preliminary data.</text>
</comment>
<reference evidence="1" key="2">
    <citation type="journal article" date="2021" name="PeerJ">
        <title>Extensive microbial diversity within the chicken gut microbiome revealed by metagenomics and culture.</title>
        <authorList>
            <person name="Gilroy R."/>
            <person name="Ravi A."/>
            <person name="Getino M."/>
            <person name="Pursley I."/>
            <person name="Horton D.L."/>
            <person name="Alikhan N.F."/>
            <person name="Baker D."/>
            <person name="Gharbi K."/>
            <person name="Hall N."/>
            <person name="Watson M."/>
            <person name="Adriaenssens E.M."/>
            <person name="Foster-Nyarko E."/>
            <person name="Jarju S."/>
            <person name="Secka A."/>
            <person name="Antonio M."/>
            <person name="Oren A."/>
            <person name="Chaudhuri R.R."/>
            <person name="La Ragione R."/>
            <person name="Hildebrand F."/>
            <person name="Pallen M.J."/>
        </authorList>
    </citation>
    <scope>NUCLEOTIDE SEQUENCE</scope>
    <source>
        <strain evidence="1">ChiW17-6978</strain>
    </source>
</reference>
<dbReference type="SUPFAM" id="SSF47413">
    <property type="entry name" value="lambda repressor-like DNA-binding domains"/>
    <property type="match status" value="1"/>
</dbReference>
<feature type="non-terminal residue" evidence="1">
    <location>
        <position position="311"/>
    </location>
</feature>
<dbReference type="GO" id="GO:0003677">
    <property type="term" value="F:DNA binding"/>
    <property type="evidence" value="ECO:0007669"/>
    <property type="project" value="InterPro"/>
</dbReference>
<dbReference type="InterPro" id="IPR011990">
    <property type="entry name" value="TPR-like_helical_dom_sf"/>
</dbReference>
<sequence length="311" mass="37239">MKKKSTIQLELERRQSINDDAYELIGAELKRRRVGQSQTLSSVAGDVCSVSYLCKVEKNQLKPNRYLLKEICKKLNFESPKVNLLFKMRDFLDQCVCSFADNQMEKIDQIYQQSKEFDNYKTRLIALIYCLAHRFLYEAKQYADELLKLITVMKDKELVIFVLFYAVLKYYEEDYLESLDNLSEIKKMAKEDRFLYLTELYTLFCYYKLNHPFTLKTATAVMEYCLERSDFEKIFFIRYLLGLYYLKNRMMKEAFGQLICLRQSSYFDSFAFLLDLAQNTLKNQQDYQNLRPFATLLHTYCFDKKSFRKKV</sequence>
<evidence type="ECO:0000313" key="2">
    <source>
        <dbReference type="Proteomes" id="UP000886758"/>
    </source>
</evidence>